<reference evidence="2" key="1">
    <citation type="journal article" date="2019" name="Int. J. Syst. Evol. Microbiol.">
        <title>The Global Catalogue of Microorganisms (GCM) 10K type strain sequencing project: providing services to taxonomists for standard genome sequencing and annotation.</title>
        <authorList>
            <consortium name="The Broad Institute Genomics Platform"/>
            <consortium name="The Broad Institute Genome Sequencing Center for Infectious Disease"/>
            <person name="Wu L."/>
            <person name="Ma J."/>
        </authorList>
    </citation>
    <scope>NUCLEOTIDE SEQUENCE [LARGE SCALE GENOMIC DNA]</scope>
    <source>
        <strain evidence="2">XZYJ18</strain>
    </source>
</reference>
<gene>
    <name evidence="1" type="ORF">ACFO4E_08845</name>
</gene>
<protein>
    <submittedName>
        <fullName evidence="1">Uncharacterized protein</fullName>
    </submittedName>
</protein>
<accession>A0ABV9DVJ6</accession>
<keyword evidence="2" id="KW-1185">Reference proteome</keyword>
<name>A0ABV9DVJ6_9ACTN</name>
<evidence type="ECO:0000313" key="2">
    <source>
        <dbReference type="Proteomes" id="UP001595923"/>
    </source>
</evidence>
<evidence type="ECO:0000313" key="1">
    <source>
        <dbReference type="EMBL" id="MFC4561960.1"/>
    </source>
</evidence>
<dbReference type="EMBL" id="JBHSFQ010000006">
    <property type="protein sequence ID" value="MFC4561960.1"/>
    <property type="molecule type" value="Genomic_DNA"/>
</dbReference>
<organism evidence="1 2">
    <name type="scientific">Nocardiopsis mangrovi</name>
    <dbReference type="NCBI Taxonomy" id="1179818"/>
    <lineage>
        <taxon>Bacteria</taxon>
        <taxon>Bacillati</taxon>
        <taxon>Actinomycetota</taxon>
        <taxon>Actinomycetes</taxon>
        <taxon>Streptosporangiales</taxon>
        <taxon>Nocardiopsidaceae</taxon>
        <taxon>Nocardiopsis</taxon>
    </lineage>
</organism>
<comment type="caution">
    <text evidence="1">The sequence shown here is derived from an EMBL/GenBank/DDBJ whole genome shotgun (WGS) entry which is preliminary data.</text>
</comment>
<dbReference type="RefSeq" id="WP_378572735.1">
    <property type="nucleotide sequence ID" value="NZ_JBHSFQ010000006.1"/>
</dbReference>
<dbReference type="Proteomes" id="UP001595923">
    <property type="component" value="Unassembled WGS sequence"/>
</dbReference>
<sequence length="90" mass="9915">MRFLLSLLTRWQVPPTHGRHCRCCVVARWWNCPRCGRTFSKPTPNHACPGEPTPPARPAALAVTFNDGLDDLRAELSPLLQGLVVAGGVR</sequence>
<proteinExistence type="predicted"/>